<comment type="caution">
    <text evidence="2">The sequence shown here is derived from an EMBL/GenBank/DDBJ whole genome shotgun (WGS) entry which is preliminary data.</text>
</comment>
<dbReference type="AlphaFoldDB" id="A0A835R2F9"/>
<reference evidence="2 3" key="1">
    <citation type="journal article" date="2020" name="Nat. Food">
        <title>A phased Vanilla planifolia genome enables genetic improvement of flavour and production.</title>
        <authorList>
            <person name="Hasing T."/>
            <person name="Tang H."/>
            <person name="Brym M."/>
            <person name="Khazi F."/>
            <person name="Huang T."/>
            <person name="Chambers A.H."/>
        </authorList>
    </citation>
    <scope>NUCLEOTIDE SEQUENCE [LARGE SCALE GENOMIC DNA]</scope>
    <source>
        <tissue evidence="2">Leaf</tissue>
    </source>
</reference>
<evidence type="ECO:0000313" key="2">
    <source>
        <dbReference type="EMBL" id="KAG0478743.1"/>
    </source>
</evidence>
<name>A0A835R2F9_VANPL</name>
<gene>
    <name evidence="2" type="ORF">HPP92_013462</name>
</gene>
<evidence type="ECO:0000256" key="1">
    <source>
        <dbReference type="SAM" id="MobiDB-lite"/>
    </source>
</evidence>
<sequence length="136" mass="15344">MEANYRGKPGRGYEKSSVSIDIRREIYRRVNRLSLQGVYRNRFTQKEQAKQSPPINTPSPSSSSTPKCHRRQLEKKSNPLPRRGQVKARIFGSLVRSVIPSSLRYGRRQRWGDGEAGFNTATPATSGYASEESSEA</sequence>
<protein>
    <submittedName>
        <fullName evidence="2">Uncharacterized protein</fullName>
    </submittedName>
</protein>
<dbReference type="Proteomes" id="UP000639772">
    <property type="component" value="Chromosome 6"/>
</dbReference>
<feature type="region of interest" description="Disordered" evidence="1">
    <location>
        <begin position="37"/>
        <end position="86"/>
    </location>
</feature>
<feature type="region of interest" description="Disordered" evidence="1">
    <location>
        <begin position="105"/>
        <end position="136"/>
    </location>
</feature>
<evidence type="ECO:0000313" key="3">
    <source>
        <dbReference type="Proteomes" id="UP000639772"/>
    </source>
</evidence>
<organism evidence="2 3">
    <name type="scientific">Vanilla planifolia</name>
    <name type="common">Vanilla</name>
    <dbReference type="NCBI Taxonomy" id="51239"/>
    <lineage>
        <taxon>Eukaryota</taxon>
        <taxon>Viridiplantae</taxon>
        <taxon>Streptophyta</taxon>
        <taxon>Embryophyta</taxon>
        <taxon>Tracheophyta</taxon>
        <taxon>Spermatophyta</taxon>
        <taxon>Magnoliopsida</taxon>
        <taxon>Liliopsida</taxon>
        <taxon>Asparagales</taxon>
        <taxon>Orchidaceae</taxon>
        <taxon>Vanilloideae</taxon>
        <taxon>Vanilleae</taxon>
        <taxon>Vanilla</taxon>
    </lineage>
</organism>
<proteinExistence type="predicted"/>
<dbReference type="EMBL" id="JADCNM010000006">
    <property type="protein sequence ID" value="KAG0478743.1"/>
    <property type="molecule type" value="Genomic_DNA"/>
</dbReference>
<dbReference type="OrthoDB" id="743446at2759"/>
<feature type="compositionally biased region" description="Polar residues" evidence="1">
    <location>
        <begin position="119"/>
        <end position="128"/>
    </location>
</feature>
<feature type="compositionally biased region" description="Low complexity" evidence="1">
    <location>
        <begin position="52"/>
        <end position="66"/>
    </location>
</feature>
<accession>A0A835R2F9</accession>